<keyword evidence="2" id="KW-1185">Reference proteome</keyword>
<proteinExistence type="predicted"/>
<comment type="caution">
    <text evidence="1">The sequence shown here is derived from an EMBL/GenBank/DDBJ whole genome shotgun (WGS) entry which is preliminary data.</text>
</comment>
<accession>A0ACC4CSZ1</accession>
<gene>
    <name evidence="1" type="ORF">D5086_005282</name>
</gene>
<name>A0ACC4CSZ1_POPAL</name>
<dbReference type="Proteomes" id="UP000309997">
    <property type="component" value="Unassembled WGS sequence"/>
</dbReference>
<sequence>MTRDSHDICLESFDSGIADLSDALTAISCHEMDRLTQMLGAVASYPEACQDAFLEQGEESPLKEIDQNWIS</sequence>
<reference evidence="1 2" key="1">
    <citation type="journal article" date="2024" name="Plant Biotechnol. J.">
        <title>Genome and CRISPR/Cas9 system of a widespread forest tree (Populus alba) in the world.</title>
        <authorList>
            <person name="Liu Y.J."/>
            <person name="Jiang P.F."/>
            <person name="Han X.M."/>
            <person name="Li X.Y."/>
            <person name="Wang H.M."/>
            <person name="Wang Y.J."/>
            <person name="Wang X.X."/>
            <person name="Zeng Q.Y."/>
        </authorList>
    </citation>
    <scope>NUCLEOTIDE SEQUENCE [LARGE SCALE GENOMIC DNA]</scope>
    <source>
        <strain evidence="2">cv. PAL-ZL1</strain>
    </source>
</reference>
<protein>
    <submittedName>
        <fullName evidence="1">Uncharacterized protein</fullName>
    </submittedName>
</protein>
<evidence type="ECO:0000313" key="1">
    <source>
        <dbReference type="EMBL" id="KAL3604423.1"/>
    </source>
</evidence>
<evidence type="ECO:0000313" key="2">
    <source>
        <dbReference type="Proteomes" id="UP000309997"/>
    </source>
</evidence>
<dbReference type="EMBL" id="RCHU02000002">
    <property type="protein sequence ID" value="KAL3604423.1"/>
    <property type="molecule type" value="Genomic_DNA"/>
</dbReference>
<organism evidence="1 2">
    <name type="scientific">Populus alba</name>
    <name type="common">White poplar</name>
    <dbReference type="NCBI Taxonomy" id="43335"/>
    <lineage>
        <taxon>Eukaryota</taxon>
        <taxon>Viridiplantae</taxon>
        <taxon>Streptophyta</taxon>
        <taxon>Embryophyta</taxon>
        <taxon>Tracheophyta</taxon>
        <taxon>Spermatophyta</taxon>
        <taxon>Magnoliopsida</taxon>
        <taxon>eudicotyledons</taxon>
        <taxon>Gunneridae</taxon>
        <taxon>Pentapetalae</taxon>
        <taxon>rosids</taxon>
        <taxon>fabids</taxon>
        <taxon>Malpighiales</taxon>
        <taxon>Salicaceae</taxon>
        <taxon>Saliceae</taxon>
        <taxon>Populus</taxon>
    </lineage>
</organism>